<evidence type="ECO:0000313" key="3">
    <source>
        <dbReference type="Proteomes" id="UP000029575"/>
    </source>
</evidence>
<accession>A0AA88ZD93</accession>
<evidence type="ECO:0000256" key="1">
    <source>
        <dbReference type="SAM" id="MobiDB-lite"/>
    </source>
</evidence>
<comment type="caution">
    <text evidence="2">The sequence shown here is derived from an EMBL/GenBank/DDBJ whole genome shotgun (WGS) entry which is preliminary data.</text>
</comment>
<dbReference type="EMBL" id="JPGD01000002">
    <property type="protein sequence ID" value="KGC07826.1"/>
    <property type="molecule type" value="Genomic_DNA"/>
</dbReference>
<dbReference type="Proteomes" id="UP000029575">
    <property type="component" value="Unassembled WGS sequence"/>
</dbReference>
<evidence type="ECO:0000313" key="2">
    <source>
        <dbReference type="EMBL" id="KGC07826.1"/>
    </source>
</evidence>
<name>A0AA88ZD93_BURCE</name>
<feature type="region of interest" description="Disordered" evidence="1">
    <location>
        <begin position="1"/>
        <end position="22"/>
    </location>
</feature>
<dbReference type="RefSeq" id="WP_080747874.1">
    <property type="nucleotide sequence ID" value="NZ_KN150857.1"/>
</dbReference>
<proteinExistence type="predicted"/>
<dbReference type="AlphaFoldDB" id="A0AA88ZD93"/>
<organism evidence="2 3">
    <name type="scientific">Burkholderia cepacia</name>
    <name type="common">Pseudomonas cepacia</name>
    <dbReference type="NCBI Taxonomy" id="292"/>
    <lineage>
        <taxon>Bacteria</taxon>
        <taxon>Pseudomonadati</taxon>
        <taxon>Pseudomonadota</taxon>
        <taxon>Betaproteobacteria</taxon>
        <taxon>Burkholderiales</taxon>
        <taxon>Burkholderiaceae</taxon>
        <taxon>Burkholderia</taxon>
        <taxon>Burkholderia cepacia complex</taxon>
    </lineage>
</organism>
<gene>
    <name evidence="2" type="ORF">DM43_6195</name>
</gene>
<reference evidence="2 3" key="1">
    <citation type="submission" date="2014-06" db="EMBL/GenBank/DDBJ databases">
        <authorList>
            <person name="Bishop-Lilly K.A."/>
            <person name="Broomall S.M."/>
            <person name="Chain P.S."/>
            <person name="Chertkov O."/>
            <person name="Coyne S.R."/>
            <person name="Daligault H.E."/>
            <person name="Davenport K.W."/>
            <person name="Erkkila T."/>
            <person name="Frey K.G."/>
            <person name="Gibbons H.S."/>
            <person name="Gu W."/>
            <person name="Jaissle J."/>
            <person name="Johnson S.L."/>
            <person name="Koroleva G.I."/>
            <person name="Ladner J.T."/>
            <person name="Lo C.-C."/>
            <person name="Minogue T.D."/>
            <person name="Munk C."/>
            <person name="Palacios G.F."/>
            <person name="Redden C.L."/>
            <person name="Rosenzweig C.N."/>
            <person name="Scholz M.B."/>
            <person name="Teshima H."/>
            <person name="Xu Y."/>
        </authorList>
    </citation>
    <scope>NUCLEOTIDE SEQUENCE [LARGE SCALE GENOMIC DNA]</scope>
    <source>
        <strain evidence="2 3">DWS 37UF10B-2</strain>
    </source>
</reference>
<sequence length="313" mass="33635">MEINSSLLTTTQNSGTAKSTVTPAASDSTTAAAYASTSAQSTAIQRDIVTLSGEAIMLSRLYGGSEKGIPATPLVGSKDVGAADPVMWLNADDRSALSDLYGYAQGTGADLHYVDDIAFQLAYYRQTAGTVVSNWTTNPMYDLEGHRLTFSFSDKDVASAKAIQSNSNNTKLDKGFLNYILDQGYGQNHIMNFQFLEKFVTRSSSADNTNSNASEFGAYAATPRSTVIASKDIEFHRPEPDFISINGVFTITAKGAKNGFVLIDGQPVQQQKTNSNGHLAVNIQKPSFMEMIFSMLKGEPVKPAVATHHKKAS</sequence>
<protein>
    <submittedName>
        <fullName evidence="2">Uncharacterized protein</fullName>
    </submittedName>
</protein>
<feature type="compositionally biased region" description="Polar residues" evidence="1">
    <location>
        <begin position="1"/>
        <end position="18"/>
    </location>
</feature>